<feature type="transmembrane region" description="Helical" evidence="2">
    <location>
        <begin position="21"/>
        <end position="42"/>
    </location>
</feature>
<dbReference type="RefSeq" id="WP_135566739.1">
    <property type="nucleotide sequence ID" value="NZ_CP103060.1"/>
</dbReference>
<dbReference type="GeneID" id="75185959"/>
<comment type="caution">
    <text evidence="3">The sequence shown here is derived from an EMBL/GenBank/DDBJ whole genome shotgun (WGS) entry which is preliminary data.</text>
</comment>
<keyword evidence="2" id="KW-1133">Transmembrane helix</keyword>
<protein>
    <submittedName>
        <fullName evidence="3">Uncharacterized protein</fullName>
    </submittedName>
</protein>
<evidence type="ECO:0000313" key="3">
    <source>
        <dbReference type="EMBL" id="TGG86817.1"/>
    </source>
</evidence>
<dbReference type="EMBL" id="RCIY01000033">
    <property type="protein sequence ID" value="TGG86817.1"/>
    <property type="molecule type" value="Genomic_DNA"/>
</dbReference>
<keyword evidence="2" id="KW-0812">Transmembrane</keyword>
<name>A0A8H1LK39_9ACTN</name>
<organism evidence="3 4">
    <name type="scientific">Streptomyces albus</name>
    <dbReference type="NCBI Taxonomy" id="1888"/>
    <lineage>
        <taxon>Bacteria</taxon>
        <taxon>Bacillati</taxon>
        <taxon>Actinomycetota</taxon>
        <taxon>Actinomycetes</taxon>
        <taxon>Kitasatosporales</taxon>
        <taxon>Streptomycetaceae</taxon>
        <taxon>Streptomyces</taxon>
    </lineage>
</organism>
<dbReference type="Proteomes" id="UP000298111">
    <property type="component" value="Unassembled WGS sequence"/>
</dbReference>
<evidence type="ECO:0000313" key="4">
    <source>
        <dbReference type="Proteomes" id="UP000298111"/>
    </source>
</evidence>
<keyword evidence="2" id="KW-0472">Membrane</keyword>
<proteinExistence type="predicted"/>
<feature type="region of interest" description="Disordered" evidence="1">
    <location>
        <begin position="41"/>
        <end position="76"/>
    </location>
</feature>
<reference evidence="3 4" key="1">
    <citation type="submission" date="2018-10" db="EMBL/GenBank/DDBJ databases">
        <title>Isolation of pseudouridimycin from Streptomyces albus DSM 40763.</title>
        <authorList>
            <person name="Rosenqvist P."/>
            <person name="Metsae-Ketelae M."/>
            <person name="Virta P."/>
        </authorList>
    </citation>
    <scope>NUCLEOTIDE SEQUENCE [LARGE SCALE GENOMIC DNA]</scope>
    <source>
        <strain evidence="3 4">DSM 40763</strain>
    </source>
</reference>
<accession>A0A8H1LK39</accession>
<evidence type="ECO:0000256" key="1">
    <source>
        <dbReference type="SAM" id="MobiDB-lite"/>
    </source>
</evidence>
<gene>
    <name evidence="3" type="ORF">D8771_05500</name>
</gene>
<dbReference type="AlphaFoldDB" id="A0A8H1LK39"/>
<sequence>MTAVYEAVAARADDSPGAVPAAYRTALVVTAGMVLLGGGGFHHQPARRRTHRAAQERDISGPAETVDGAGGEPSGP</sequence>
<evidence type="ECO:0000256" key="2">
    <source>
        <dbReference type="SAM" id="Phobius"/>
    </source>
</evidence>